<name>A0A9D4M669_DREPO</name>
<reference evidence="1" key="2">
    <citation type="submission" date="2020-11" db="EMBL/GenBank/DDBJ databases">
        <authorList>
            <person name="McCartney M.A."/>
            <person name="Auch B."/>
            <person name="Kono T."/>
            <person name="Mallez S."/>
            <person name="Becker A."/>
            <person name="Gohl D.M."/>
            <person name="Silverstein K.A.T."/>
            <person name="Koren S."/>
            <person name="Bechman K.B."/>
            <person name="Herman A."/>
            <person name="Abrahante J.E."/>
            <person name="Garbe J."/>
        </authorList>
    </citation>
    <scope>NUCLEOTIDE SEQUENCE</scope>
    <source>
        <strain evidence="1">Duluth1</strain>
        <tissue evidence="1">Whole animal</tissue>
    </source>
</reference>
<organism evidence="1 2">
    <name type="scientific">Dreissena polymorpha</name>
    <name type="common">Zebra mussel</name>
    <name type="synonym">Mytilus polymorpha</name>
    <dbReference type="NCBI Taxonomy" id="45954"/>
    <lineage>
        <taxon>Eukaryota</taxon>
        <taxon>Metazoa</taxon>
        <taxon>Spiralia</taxon>
        <taxon>Lophotrochozoa</taxon>
        <taxon>Mollusca</taxon>
        <taxon>Bivalvia</taxon>
        <taxon>Autobranchia</taxon>
        <taxon>Heteroconchia</taxon>
        <taxon>Euheterodonta</taxon>
        <taxon>Imparidentia</taxon>
        <taxon>Neoheterodontei</taxon>
        <taxon>Myida</taxon>
        <taxon>Dreissenoidea</taxon>
        <taxon>Dreissenidae</taxon>
        <taxon>Dreissena</taxon>
    </lineage>
</organism>
<protein>
    <submittedName>
        <fullName evidence="1">Uncharacterized protein</fullName>
    </submittedName>
</protein>
<sequence>MCRSVLSIVNEFDNITTKELNEMKDEVLSIKESVTSSIHKCTTLHNDLSQFHELVQKLEIIRSSVL</sequence>
<reference evidence="1" key="1">
    <citation type="journal article" date="2019" name="bioRxiv">
        <title>The Genome of the Zebra Mussel, Dreissena polymorpha: A Resource for Invasive Species Research.</title>
        <authorList>
            <person name="McCartney M.A."/>
            <person name="Auch B."/>
            <person name="Kono T."/>
            <person name="Mallez S."/>
            <person name="Zhang Y."/>
            <person name="Obille A."/>
            <person name="Becker A."/>
            <person name="Abrahante J.E."/>
            <person name="Garbe J."/>
            <person name="Badalamenti J.P."/>
            <person name="Herman A."/>
            <person name="Mangelson H."/>
            <person name="Liachko I."/>
            <person name="Sullivan S."/>
            <person name="Sone E.D."/>
            <person name="Koren S."/>
            <person name="Silverstein K.A.T."/>
            <person name="Beckman K.B."/>
            <person name="Gohl D.M."/>
        </authorList>
    </citation>
    <scope>NUCLEOTIDE SEQUENCE</scope>
    <source>
        <strain evidence="1">Duluth1</strain>
        <tissue evidence="1">Whole animal</tissue>
    </source>
</reference>
<gene>
    <name evidence="1" type="ORF">DPMN_033518</name>
</gene>
<accession>A0A9D4M669</accession>
<dbReference type="AlphaFoldDB" id="A0A9D4M669"/>
<dbReference type="EMBL" id="JAIWYP010000002">
    <property type="protein sequence ID" value="KAH3870336.1"/>
    <property type="molecule type" value="Genomic_DNA"/>
</dbReference>
<evidence type="ECO:0000313" key="1">
    <source>
        <dbReference type="EMBL" id="KAH3870336.1"/>
    </source>
</evidence>
<comment type="caution">
    <text evidence="1">The sequence shown here is derived from an EMBL/GenBank/DDBJ whole genome shotgun (WGS) entry which is preliminary data.</text>
</comment>
<keyword evidence="2" id="KW-1185">Reference proteome</keyword>
<evidence type="ECO:0000313" key="2">
    <source>
        <dbReference type="Proteomes" id="UP000828390"/>
    </source>
</evidence>
<proteinExistence type="predicted"/>
<dbReference type="Proteomes" id="UP000828390">
    <property type="component" value="Unassembled WGS sequence"/>
</dbReference>